<protein>
    <submittedName>
        <fullName evidence="2">Uncharacterized protein</fullName>
    </submittedName>
</protein>
<feature type="non-terminal residue" evidence="2">
    <location>
        <position position="1"/>
    </location>
</feature>
<evidence type="ECO:0000313" key="3">
    <source>
        <dbReference type="Proteomes" id="UP001434883"/>
    </source>
</evidence>
<name>A0ABV0R2N7_9TELE</name>
<dbReference type="Proteomes" id="UP001434883">
    <property type="component" value="Unassembled WGS sequence"/>
</dbReference>
<dbReference type="EMBL" id="JAHRIN010030318">
    <property type="protein sequence ID" value="MEQ2202032.1"/>
    <property type="molecule type" value="Genomic_DNA"/>
</dbReference>
<evidence type="ECO:0000313" key="2">
    <source>
        <dbReference type="EMBL" id="MEQ2202032.1"/>
    </source>
</evidence>
<feature type="region of interest" description="Disordered" evidence="1">
    <location>
        <begin position="1"/>
        <end position="21"/>
    </location>
</feature>
<gene>
    <name evidence="2" type="ORF">XENOCAPTIV_022753</name>
</gene>
<accession>A0ABV0R2N7</accession>
<organism evidence="2 3">
    <name type="scientific">Xenoophorus captivus</name>
    <dbReference type="NCBI Taxonomy" id="1517983"/>
    <lineage>
        <taxon>Eukaryota</taxon>
        <taxon>Metazoa</taxon>
        <taxon>Chordata</taxon>
        <taxon>Craniata</taxon>
        <taxon>Vertebrata</taxon>
        <taxon>Euteleostomi</taxon>
        <taxon>Actinopterygii</taxon>
        <taxon>Neopterygii</taxon>
        <taxon>Teleostei</taxon>
        <taxon>Neoteleostei</taxon>
        <taxon>Acanthomorphata</taxon>
        <taxon>Ovalentaria</taxon>
        <taxon>Atherinomorphae</taxon>
        <taxon>Cyprinodontiformes</taxon>
        <taxon>Goodeidae</taxon>
        <taxon>Xenoophorus</taxon>
    </lineage>
</organism>
<keyword evidence="3" id="KW-1185">Reference proteome</keyword>
<evidence type="ECO:0000256" key="1">
    <source>
        <dbReference type="SAM" id="MobiDB-lite"/>
    </source>
</evidence>
<reference evidence="2 3" key="1">
    <citation type="submission" date="2021-06" db="EMBL/GenBank/DDBJ databases">
        <authorList>
            <person name="Palmer J.M."/>
        </authorList>
    </citation>
    <scope>NUCLEOTIDE SEQUENCE [LARGE SCALE GENOMIC DNA]</scope>
    <source>
        <strain evidence="2 3">XC_2019</strain>
        <tissue evidence="2">Muscle</tissue>
    </source>
</reference>
<comment type="caution">
    <text evidence="2">The sequence shown here is derived from an EMBL/GenBank/DDBJ whole genome shotgun (WGS) entry which is preliminary data.</text>
</comment>
<proteinExistence type="predicted"/>
<sequence length="86" mass="9769">VNPGPLKADRQGQAGRRKEPFLRPHLQDLPRCWRSLKQLQDVRLCLQFPPHWRYRVSVCGGIRERLHQHAGVSSLSVGHSPSTPDG</sequence>